<sequence>MVIARYGCRKKVNSFGLELVETEKSYFDEVVEMAVAEHDPKCKCGPVCPCVNCTCGH</sequence>
<evidence type="ECO:0000313" key="5">
    <source>
        <dbReference type="Proteomes" id="UP000017836"/>
    </source>
</evidence>
<dbReference type="InterPro" id="IPR044671">
    <property type="entry name" value="MT3"/>
</dbReference>
<evidence type="ECO:0008006" key="6">
    <source>
        <dbReference type="Google" id="ProtNLM"/>
    </source>
</evidence>
<dbReference type="PANTHER" id="PTHR33357:SF3">
    <property type="entry name" value="METALLOTHIONEIN-LIKE PROTEIN 3"/>
    <property type="match status" value="1"/>
</dbReference>
<keyword evidence="2" id="KW-0479">Metal-binding</keyword>
<dbReference type="AlphaFoldDB" id="U5DGA6"/>
<dbReference type="GO" id="GO:0005507">
    <property type="term" value="F:copper ion binding"/>
    <property type="evidence" value="ECO:0007669"/>
    <property type="project" value="InterPro"/>
</dbReference>
<keyword evidence="3" id="KW-0480">Metal-thiolate cluster</keyword>
<dbReference type="HOGENOM" id="CLU_204176_0_0_1"/>
<organism evidence="4 5">
    <name type="scientific">Amborella trichopoda</name>
    <dbReference type="NCBI Taxonomy" id="13333"/>
    <lineage>
        <taxon>Eukaryota</taxon>
        <taxon>Viridiplantae</taxon>
        <taxon>Streptophyta</taxon>
        <taxon>Embryophyta</taxon>
        <taxon>Tracheophyta</taxon>
        <taxon>Spermatophyta</taxon>
        <taxon>Magnoliopsida</taxon>
        <taxon>Amborellales</taxon>
        <taxon>Amborellaceae</taxon>
        <taxon>Amborella</taxon>
    </lineage>
</organism>
<dbReference type="Proteomes" id="UP000017836">
    <property type="component" value="Unassembled WGS sequence"/>
</dbReference>
<dbReference type="EMBL" id="KI392059">
    <property type="protein sequence ID" value="ERN20507.1"/>
    <property type="molecule type" value="Genomic_DNA"/>
</dbReference>
<comment type="similarity">
    <text evidence="1">Belongs to the metallothionein superfamily. Type 15 family.</text>
</comment>
<evidence type="ECO:0000313" key="4">
    <source>
        <dbReference type="EMBL" id="ERN20507.1"/>
    </source>
</evidence>
<name>U5DGA6_AMBTC</name>
<dbReference type="PANTHER" id="PTHR33357">
    <property type="entry name" value="METALLOTHIONEIN-LIKE PROTEIN 3"/>
    <property type="match status" value="1"/>
</dbReference>
<evidence type="ECO:0000256" key="1">
    <source>
        <dbReference type="ARBA" id="ARBA00005802"/>
    </source>
</evidence>
<evidence type="ECO:0000256" key="2">
    <source>
        <dbReference type="ARBA" id="ARBA00022723"/>
    </source>
</evidence>
<dbReference type="OMA" id="NCANCDC"/>
<accession>U5DGA6</accession>
<dbReference type="Gramene" id="ERN20507">
    <property type="protein sequence ID" value="ERN20507"/>
    <property type="gene ID" value="AMTR_s00068p00182880"/>
</dbReference>
<protein>
    <recommendedName>
        <fullName evidence="6">Metallothionein-like protein</fullName>
    </recommendedName>
</protein>
<proteinExistence type="inferred from homology"/>
<evidence type="ECO:0000256" key="3">
    <source>
        <dbReference type="ARBA" id="ARBA00022851"/>
    </source>
</evidence>
<gene>
    <name evidence="4" type="ORF">AMTR_s00068p00182880</name>
</gene>
<reference evidence="5" key="1">
    <citation type="journal article" date="2013" name="Science">
        <title>The Amborella genome and the evolution of flowering plants.</title>
        <authorList>
            <consortium name="Amborella Genome Project"/>
        </authorList>
    </citation>
    <scope>NUCLEOTIDE SEQUENCE [LARGE SCALE GENOMIC DNA]</scope>
</reference>
<dbReference type="GO" id="GO:0006878">
    <property type="term" value="P:intracellular copper ion homeostasis"/>
    <property type="evidence" value="ECO:0007669"/>
    <property type="project" value="InterPro"/>
</dbReference>
<keyword evidence="5" id="KW-1185">Reference proteome</keyword>
<dbReference type="GO" id="GO:0008270">
    <property type="term" value="F:zinc ion binding"/>
    <property type="evidence" value="ECO:0007669"/>
    <property type="project" value="InterPro"/>
</dbReference>